<keyword evidence="9 12" id="KW-0472">Membrane</keyword>
<gene>
    <name evidence="12" type="primary">ctaA</name>
    <name evidence="14" type="ORF">J2792_001759</name>
</gene>
<dbReference type="HAMAP" id="MF_01665">
    <property type="entry name" value="HemeA_synth_type2"/>
    <property type="match status" value="1"/>
</dbReference>
<comment type="catalytic activity">
    <reaction evidence="11">
        <text>Fe(II)-heme o + 2 A + H2O = Fe(II)-heme a + 2 AH2</text>
        <dbReference type="Rhea" id="RHEA:63388"/>
        <dbReference type="ChEBI" id="CHEBI:13193"/>
        <dbReference type="ChEBI" id="CHEBI:15377"/>
        <dbReference type="ChEBI" id="CHEBI:17499"/>
        <dbReference type="ChEBI" id="CHEBI:60530"/>
        <dbReference type="ChEBI" id="CHEBI:61715"/>
        <dbReference type="EC" id="1.17.99.9"/>
    </reaction>
    <physiologicalReaction direction="left-to-right" evidence="11">
        <dbReference type="Rhea" id="RHEA:63389"/>
    </physiologicalReaction>
</comment>
<comment type="subunit">
    <text evidence="12">Interacts with CtaB.</text>
</comment>
<comment type="cofactor">
    <cofactor evidence="1 12">
        <name>heme b</name>
        <dbReference type="ChEBI" id="CHEBI:60344"/>
    </cofactor>
</comment>
<feature type="region of interest" description="Disordered" evidence="13">
    <location>
        <begin position="1"/>
        <end position="23"/>
    </location>
</feature>
<evidence type="ECO:0000313" key="15">
    <source>
        <dbReference type="Proteomes" id="UP001184150"/>
    </source>
</evidence>
<keyword evidence="8 12" id="KW-0350">Heme biosynthesis</keyword>
<evidence type="ECO:0000256" key="12">
    <source>
        <dbReference type="HAMAP-Rule" id="MF_01665"/>
    </source>
</evidence>
<keyword evidence="12" id="KW-1003">Cell membrane</keyword>
<reference evidence="14 15" key="1">
    <citation type="submission" date="2023-07" db="EMBL/GenBank/DDBJ databases">
        <title>Sorghum-associated microbial communities from plants grown in Nebraska, USA.</title>
        <authorList>
            <person name="Schachtman D."/>
        </authorList>
    </citation>
    <scope>NUCLEOTIDE SEQUENCE [LARGE SCALE GENOMIC DNA]</scope>
    <source>
        <strain evidence="14 15">DS1027</strain>
    </source>
</reference>
<dbReference type="Proteomes" id="UP001184150">
    <property type="component" value="Unassembled WGS sequence"/>
</dbReference>
<keyword evidence="6 12" id="KW-0560">Oxidoreductase</keyword>
<dbReference type="EMBL" id="JAVDRD010000003">
    <property type="protein sequence ID" value="MDR6510893.1"/>
    <property type="molecule type" value="Genomic_DNA"/>
</dbReference>
<feature type="transmembrane region" description="Helical" evidence="12">
    <location>
        <begin position="179"/>
        <end position="201"/>
    </location>
</feature>
<comment type="caution">
    <text evidence="14">The sequence shown here is derived from an EMBL/GenBank/DDBJ whole genome shotgun (WGS) entry which is preliminary data.</text>
</comment>
<evidence type="ECO:0000256" key="4">
    <source>
        <dbReference type="ARBA" id="ARBA00022723"/>
    </source>
</evidence>
<accession>A0ABU1MKN0</accession>
<feature type="transmembrane region" description="Helical" evidence="12">
    <location>
        <begin position="149"/>
        <end position="167"/>
    </location>
</feature>
<comment type="subcellular location">
    <subcellularLocation>
        <location evidence="12">Cell membrane</location>
        <topology evidence="12">Multi-pass membrane protein</topology>
    </subcellularLocation>
    <subcellularLocation>
        <location evidence="2">Membrane</location>
        <topology evidence="2">Multi-pass membrane protein</topology>
    </subcellularLocation>
</comment>
<dbReference type="PANTHER" id="PTHR23289:SF2">
    <property type="entry name" value="CYTOCHROME C OXIDASE ASSEMBLY PROTEIN COX15 HOMOLOG"/>
    <property type="match status" value="1"/>
</dbReference>
<evidence type="ECO:0000256" key="13">
    <source>
        <dbReference type="SAM" id="MobiDB-lite"/>
    </source>
</evidence>
<feature type="transmembrane region" description="Helical" evidence="12">
    <location>
        <begin position="343"/>
        <end position="364"/>
    </location>
</feature>
<evidence type="ECO:0000256" key="9">
    <source>
        <dbReference type="ARBA" id="ARBA00023136"/>
    </source>
</evidence>
<feature type="transmembrane region" description="Helical" evidence="12">
    <location>
        <begin position="93"/>
        <end position="113"/>
    </location>
</feature>
<organism evidence="14 15">
    <name type="scientific">Novosphingobium capsulatum</name>
    <dbReference type="NCBI Taxonomy" id="13688"/>
    <lineage>
        <taxon>Bacteria</taxon>
        <taxon>Pseudomonadati</taxon>
        <taxon>Pseudomonadota</taxon>
        <taxon>Alphaproteobacteria</taxon>
        <taxon>Sphingomonadales</taxon>
        <taxon>Sphingomonadaceae</taxon>
        <taxon>Novosphingobium</taxon>
    </lineage>
</organism>
<sequence>MMASRTASPASAPHASATPRAPATQAVPTQGLVRWLAVVAAMIVAIVVVGGITRLTESGVSITEWNVVSGALPPLTQAQWQAEFAAYRQTPQYILVNGPAGMTLATYKFIFFWEWVHRLLARTIGLAFAAPLAWFWLRGKIPAGYAPRLLALLALGALQGAVGWWMVKSGIVHDVKVSHYRLATHLGVALFTLAGIVWTMLDLRALARGEARARLTGLGTLALGMLALQLVYGAFLAGLRAGVVAGAGWFSWDAWPLMQGSFFPAGVEWARGAWATLTGDPYLVHFFHRWWAWAVVAVLVVMARRLRRAGQRRASIAIHSAFGTQVLLGVATVYSGVSLWLAVLHQLCGAILLICTVWGAHALGRVKNAA</sequence>
<evidence type="ECO:0000256" key="5">
    <source>
        <dbReference type="ARBA" id="ARBA00022989"/>
    </source>
</evidence>
<evidence type="ECO:0000256" key="2">
    <source>
        <dbReference type="ARBA" id="ARBA00004141"/>
    </source>
</evidence>
<feature type="transmembrane region" description="Helical" evidence="12">
    <location>
        <begin position="32"/>
        <end position="52"/>
    </location>
</feature>
<proteinExistence type="inferred from homology"/>
<evidence type="ECO:0000256" key="3">
    <source>
        <dbReference type="ARBA" id="ARBA00022692"/>
    </source>
</evidence>
<keyword evidence="7 12" id="KW-0408">Iron</keyword>
<name>A0ABU1MKN0_9SPHN</name>
<evidence type="ECO:0000256" key="11">
    <source>
        <dbReference type="ARBA" id="ARBA00048044"/>
    </source>
</evidence>
<feature type="transmembrane region" description="Helical" evidence="12">
    <location>
        <begin position="286"/>
        <end position="304"/>
    </location>
</feature>
<comment type="function">
    <text evidence="12">Catalyzes the conversion of heme O to heme A by two successive hydroxylations of the methyl group at C8. The first hydroxylation forms heme I, the second hydroxylation results in an unstable dihydroxymethyl group, which spontaneously dehydrates, resulting in the formyl group of heme A.</text>
</comment>
<evidence type="ECO:0000256" key="7">
    <source>
        <dbReference type="ARBA" id="ARBA00023004"/>
    </source>
</evidence>
<evidence type="ECO:0000256" key="8">
    <source>
        <dbReference type="ARBA" id="ARBA00023133"/>
    </source>
</evidence>
<dbReference type="EC" id="1.17.99.9" evidence="12"/>
<dbReference type="InterPro" id="IPR003780">
    <property type="entry name" value="COX15/CtaA_fam"/>
</dbReference>
<dbReference type="Pfam" id="PF02628">
    <property type="entry name" value="COX15-CtaA"/>
    <property type="match status" value="1"/>
</dbReference>
<keyword evidence="15" id="KW-1185">Reference proteome</keyword>
<comment type="similarity">
    <text evidence="12">Belongs to the COX15/CtaA family. Type 2 subfamily.</text>
</comment>
<evidence type="ECO:0000256" key="6">
    <source>
        <dbReference type="ARBA" id="ARBA00023002"/>
    </source>
</evidence>
<dbReference type="PANTHER" id="PTHR23289">
    <property type="entry name" value="CYTOCHROME C OXIDASE ASSEMBLY PROTEIN COX15"/>
    <property type="match status" value="1"/>
</dbReference>
<evidence type="ECO:0000313" key="14">
    <source>
        <dbReference type="EMBL" id="MDR6510893.1"/>
    </source>
</evidence>
<keyword evidence="4 12" id="KW-0479">Metal-binding</keyword>
<comment type="caution">
    <text evidence="12">Lacks conserved residue(s) required for the propagation of feature annotation.</text>
</comment>
<feature type="binding site" description="axial binding residue" evidence="12">
    <location>
        <position position="288"/>
    </location>
    <ligand>
        <name>heme</name>
        <dbReference type="ChEBI" id="CHEBI:30413"/>
    </ligand>
    <ligandPart>
        <name>Fe</name>
        <dbReference type="ChEBI" id="CHEBI:18248"/>
    </ligandPart>
</feature>
<keyword evidence="3 12" id="KW-0812">Transmembrane</keyword>
<feature type="transmembrane region" description="Helical" evidence="12">
    <location>
        <begin position="316"/>
        <end position="337"/>
    </location>
</feature>
<feature type="binding site" description="axial binding residue" evidence="12">
    <location>
        <position position="345"/>
    </location>
    <ligand>
        <name>heme</name>
        <dbReference type="ChEBI" id="CHEBI:30413"/>
    </ligand>
    <ligandPart>
        <name>Fe</name>
        <dbReference type="ChEBI" id="CHEBI:18248"/>
    </ligandPart>
</feature>
<keyword evidence="5 12" id="KW-1133">Transmembrane helix</keyword>
<evidence type="ECO:0000256" key="1">
    <source>
        <dbReference type="ARBA" id="ARBA00001970"/>
    </source>
</evidence>
<feature type="transmembrane region" description="Helical" evidence="12">
    <location>
        <begin position="221"/>
        <end position="252"/>
    </location>
</feature>
<comment type="pathway">
    <text evidence="10 12">Porphyrin-containing compound metabolism; heme A biosynthesis; heme A from heme O: step 1/1.</text>
</comment>
<evidence type="ECO:0000256" key="10">
    <source>
        <dbReference type="ARBA" id="ARBA00044501"/>
    </source>
</evidence>
<protein>
    <recommendedName>
        <fullName evidence="12">Heme A synthase</fullName>
        <shortName evidence="12">HAS</shortName>
        <ecNumber evidence="12">1.17.99.9</ecNumber>
    </recommendedName>
    <alternativeName>
        <fullName evidence="12">Cytochrome aa3-controlling protein</fullName>
    </alternativeName>
</protein>
<dbReference type="InterPro" id="IPR023754">
    <property type="entry name" value="HemeA_Synthase_type2"/>
</dbReference>
<feature type="transmembrane region" description="Helical" evidence="12">
    <location>
        <begin position="119"/>
        <end position="137"/>
    </location>
</feature>